<accession>A0A430A0B7</accession>
<gene>
    <name evidence="2" type="ORF">CBF37_03425</name>
</gene>
<feature type="transmembrane region" description="Helical" evidence="1">
    <location>
        <begin position="12"/>
        <end position="29"/>
    </location>
</feature>
<evidence type="ECO:0000256" key="1">
    <source>
        <dbReference type="SAM" id="Phobius"/>
    </source>
</evidence>
<keyword evidence="1" id="KW-0472">Membrane</keyword>
<dbReference type="EMBL" id="NGJS01000003">
    <property type="protein sequence ID" value="RST99788.1"/>
    <property type="molecule type" value="Genomic_DNA"/>
</dbReference>
<keyword evidence="1" id="KW-0812">Transmembrane</keyword>
<protein>
    <submittedName>
        <fullName evidence="2">Uncharacterized protein</fullName>
    </submittedName>
</protein>
<evidence type="ECO:0000313" key="2">
    <source>
        <dbReference type="EMBL" id="RST99788.1"/>
    </source>
</evidence>
<keyword evidence="3" id="KW-1185">Reference proteome</keyword>
<organism evidence="2 3">
    <name type="scientific">Vagococcus vulneris</name>
    <dbReference type="NCBI Taxonomy" id="1977869"/>
    <lineage>
        <taxon>Bacteria</taxon>
        <taxon>Bacillati</taxon>
        <taxon>Bacillota</taxon>
        <taxon>Bacilli</taxon>
        <taxon>Lactobacillales</taxon>
        <taxon>Enterococcaceae</taxon>
        <taxon>Vagococcus</taxon>
    </lineage>
</organism>
<dbReference type="AlphaFoldDB" id="A0A430A0B7"/>
<dbReference type="Proteomes" id="UP000287857">
    <property type="component" value="Unassembled WGS sequence"/>
</dbReference>
<keyword evidence="1" id="KW-1133">Transmembrane helix</keyword>
<proteinExistence type="predicted"/>
<reference evidence="2 3" key="1">
    <citation type="submission" date="2017-05" db="EMBL/GenBank/DDBJ databases">
        <title>Vagococcus spp. assemblies.</title>
        <authorList>
            <person name="Gulvik C.A."/>
        </authorList>
    </citation>
    <scope>NUCLEOTIDE SEQUENCE [LARGE SCALE GENOMIC DNA]</scope>
    <source>
        <strain evidence="2 3">SS1995</strain>
    </source>
</reference>
<sequence>MKEIIRQNIAYIYNGLYIIEIFLLGIPLFFYPSFFIKLLSGTIMFLSTIWLYQTTKRIFYFEDTLNYYSETYHLTPVSLALITGYDITDFTYNNQLQKNCTMFTKMPFKLSVYDDILNSLETKFGKIPS</sequence>
<evidence type="ECO:0000313" key="3">
    <source>
        <dbReference type="Proteomes" id="UP000287857"/>
    </source>
</evidence>
<comment type="caution">
    <text evidence="2">The sequence shown here is derived from an EMBL/GenBank/DDBJ whole genome shotgun (WGS) entry which is preliminary data.</text>
</comment>
<name>A0A430A0B7_9ENTE</name>